<evidence type="ECO:0000313" key="3">
    <source>
        <dbReference type="EMBL" id="KPL86274.1"/>
    </source>
</evidence>
<proteinExistence type="predicted"/>
<feature type="transmembrane region" description="Helical" evidence="1">
    <location>
        <begin position="381"/>
        <end position="402"/>
    </location>
</feature>
<dbReference type="PANTHER" id="PTHR41710">
    <property type="entry name" value="GLYCOSYL TRANSFERASE, FAMILY 39"/>
    <property type="match status" value="1"/>
</dbReference>
<dbReference type="AlphaFoldDB" id="A0A0N8GRE5"/>
<feature type="transmembrane region" description="Helical" evidence="1">
    <location>
        <begin position="218"/>
        <end position="244"/>
    </location>
</feature>
<evidence type="ECO:0000259" key="2">
    <source>
        <dbReference type="Pfam" id="PF13231"/>
    </source>
</evidence>
<feature type="transmembrane region" description="Helical" evidence="1">
    <location>
        <begin position="82"/>
        <end position="106"/>
    </location>
</feature>
<dbReference type="InterPro" id="IPR038731">
    <property type="entry name" value="RgtA/B/C-like"/>
</dbReference>
<accession>A0A0N8GRE5</accession>
<name>A0A0N8GRE5_9CHLR</name>
<keyword evidence="1" id="KW-0472">Membrane</keyword>
<dbReference type="Proteomes" id="UP000050502">
    <property type="component" value="Unassembled WGS sequence"/>
</dbReference>
<evidence type="ECO:0000313" key="4">
    <source>
        <dbReference type="Proteomes" id="UP000050502"/>
    </source>
</evidence>
<dbReference type="InterPro" id="IPR019962">
    <property type="entry name" value="CHP03663"/>
</dbReference>
<comment type="caution">
    <text evidence="3">The sequence shown here is derived from an EMBL/GenBank/DDBJ whole genome shotgun (WGS) entry which is preliminary data.</text>
</comment>
<feature type="transmembrane region" description="Helical" evidence="1">
    <location>
        <begin position="293"/>
        <end position="313"/>
    </location>
</feature>
<feature type="transmembrane region" description="Helical" evidence="1">
    <location>
        <begin position="143"/>
        <end position="160"/>
    </location>
</feature>
<keyword evidence="1" id="KW-0812">Transmembrane</keyword>
<dbReference type="PANTHER" id="PTHR41710:SF2">
    <property type="entry name" value="GLYCOSYL TRANSFERASE FAMILY 39_83 DOMAIN-CONTAINING PROTEIN"/>
    <property type="match status" value="1"/>
</dbReference>
<reference evidence="3 4" key="1">
    <citation type="submission" date="2015-07" db="EMBL/GenBank/DDBJ databases">
        <title>Whole genome sequence of Ardenticatena maritima DSM 23922.</title>
        <authorList>
            <person name="Hemp J."/>
            <person name="Ward L.M."/>
            <person name="Pace L.A."/>
            <person name="Fischer W.W."/>
        </authorList>
    </citation>
    <scope>NUCLEOTIDE SEQUENCE [LARGE SCALE GENOMIC DNA]</scope>
    <source>
        <strain evidence="3 4">110S</strain>
    </source>
</reference>
<feature type="transmembrane region" description="Helical" evidence="1">
    <location>
        <begin position="172"/>
        <end position="198"/>
    </location>
</feature>
<feature type="transmembrane region" description="Helical" evidence="1">
    <location>
        <begin position="352"/>
        <end position="374"/>
    </location>
</feature>
<feature type="transmembrane region" description="Helical" evidence="1">
    <location>
        <begin position="320"/>
        <end position="340"/>
    </location>
</feature>
<organism evidence="3 4">
    <name type="scientific">Ardenticatena maritima</name>
    <dbReference type="NCBI Taxonomy" id="872965"/>
    <lineage>
        <taxon>Bacteria</taxon>
        <taxon>Bacillati</taxon>
        <taxon>Chloroflexota</taxon>
        <taxon>Ardenticatenia</taxon>
        <taxon>Ardenticatenales</taxon>
        <taxon>Ardenticatenaceae</taxon>
        <taxon>Ardenticatena</taxon>
    </lineage>
</organism>
<feature type="transmembrane region" description="Helical" evidence="1">
    <location>
        <begin position="21"/>
        <end position="38"/>
    </location>
</feature>
<gene>
    <name evidence="3" type="ORF">SE16_13065</name>
</gene>
<feature type="transmembrane region" description="Helical" evidence="1">
    <location>
        <begin position="408"/>
        <end position="426"/>
    </location>
</feature>
<dbReference type="Pfam" id="PF13231">
    <property type="entry name" value="PMT_2"/>
    <property type="match status" value="1"/>
</dbReference>
<feature type="transmembrane region" description="Helical" evidence="1">
    <location>
        <begin position="118"/>
        <end position="137"/>
    </location>
</feature>
<evidence type="ECO:0000256" key="1">
    <source>
        <dbReference type="SAM" id="Phobius"/>
    </source>
</evidence>
<dbReference type="EMBL" id="LGKN01000009">
    <property type="protein sequence ID" value="KPL86274.1"/>
    <property type="molecule type" value="Genomic_DNA"/>
</dbReference>
<dbReference type="RefSeq" id="WP_060687712.1">
    <property type="nucleotide sequence ID" value="NZ_LGKN01000009.1"/>
</dbReference>
<feature type="transmembrane region" description="Helical" evidence="1">
    <location>
        <begin position="251"/>
        <end position="273"/>
    </location>
</feature>
<sequence length="569" mass="61203">MTTQPLSAKSGSHRLALSAEQVAWSVVLLGAALLRMGGLGRWPLFASEAAVALDVVGPFAHRPPAFAPDTSPLLLNLVGASMWLFGTGEAAVRSVAALAGMALLLLLWHMRAVLGRSAALGAALLVMASPSLVFFARQADDTVLAYTVSLWVVLALWRLWRDPSRRTLDHAALAVGVALTAGAGVWVVPVAGLLWWAWVRPQVPQAVRDVLAAHWVRASGVALGTALLLSTAFFTNLDGVGVLLAQPARFVRLWLGLDGVGLVVPYMVAFMLYEWPLVLWGLLGGALLNTERPRLAAFLLAWCGAALVLPALFNSGWTGSLALAALPLALLGGVAVARLLDAVMTFHARQEMAALTGGVFILAAFFWLLLLAYGHGRVHDALLFLLVSMPVLIGALLVVAGALLSWGLAWRATGVLVLVAALFWQWHTAWQLVYADAPDPREPLVQQAPHPDLLYLSEFLPRISLERTLHADRAPLGIQRSLGVLPFWYAREFETVDALTTAPPTADEWQILLLDEAAPPPPGVLGQRVYLGRVWAWPGLRGTMLVKWVLFREAPGVVSWGGVLYVTTP</sequence>
<keyword evidence="1" id="KW-1133">Transmembrane helix</keyword>
<feature type="domain" description="Glycosyltransferase RgtA/B/C/D-like" evidence="2">
    <location>
        <begin position="71"/>
        <end position="199"/>
    </location>
</feature>
<protein>
    <recommendedName>
        <fullName evidence="2">Glycosyltransferase RgtA/B/C/D-like domain-containing protein</fullName>
    </recommendedName>
</protein>